<dbReference type="AlphaFoldDB" id="A0A420ZC23"/>
<protein>
    <recommendedName>
        <fullName evidence="4">O-antigen ligase domain-containing protein</fullName>
    </recommendedName>
</protein>
<name>A0A420ZC23_UNCK3</name>
<proteinExistence type="predicted"/>
<feature type="transmembrane region" description="Helical" evidence="1">
    <location>
        <begin position="359"/>
        <end position="379"/>
    </location>
</feature>
<feature type="transmembrane region" description="Helical" evidence="1">
    <location>
        <begin position="70"/>
        <end position="92"/>
    </location>
</feature>
<feature type="transmembrane region" description="Helical" evidence="1">
    <location>
        <begin position="125"/>
        <end position="146"/>
    </location>
</feature>
<feature type="transmembrane region" description="Helical" evidence="1">
    <location>
        <begin position="232"/>
        <end position="248"/>
    </location>
</feature>
<evidence type="ECO:0008006" key="4">
    <source>
        <dbReference type="Google" id="ProtNLM"/>
    </source>
</evidence>
<feature type="transmembrane region" description="Helical" evidence="1">
    <location>
        <begin position="182"/>
        <end position="200"/>
    </location>
</feature>
<dbReference type="Proteomes" id="UP000281261">
    <property type="component" value="Unassembled WGS sequence"/>
</dbReference>
<gene>
    <name evidence="2" type="ORF">DRH29_03780</name>
</gene>
<dbReference type="PANTHER" id="PTHR37422:SF23">
    <property type="entry name" value="TEICHURONIC ACID BIOSYNTHESIS PROTEIN TUAE"/>
    <property type="match status" value="1"/>
</dbReference>
<dbReference type="EMBL" id="QMNG01000029">
    <property type="protein sequence ID" value="RLC36782.1"/>
    <property type="molecule type" value="Genomic_DNA"/>
</dbReference>
<evidence type="ECO:0000313" key="2">
    <source>
        <dbReference type="EMBL" id="RLC36782.1"/>
    </source>
</evidence>
<sequence length="434" mass="50198">MENKYIYSKVFFIYSLLFIYVSLIPFYYLPYLNIGKISLPIFKYLHLLFIFFLFKFSLAKIKQIDFKSRLNILILVYLVLTFLSGLFTNYYLISLSKAFYYALTGITLYFLLAALSWTEKRIENFLILFVCIGFLVSIYGLFTFILQKNIIFSHLLPNKSVLISPEVFLEYGRISSVFTNPHLLAIFLSAIFPLAAYLWLKQKRLFGFLLYAVVNLIIAGAMILTFSLESDICLFVVCVFCLFSREYGNISFPYRKITRIIFIFILFVSICVLSVAGFYLYFKVNNISYGESVFLGRIKLSMLANPHGFSFRWESVILAFKNWFINSGFGLGIGKIENGTNIIGRLTLDNFYCTSLLEYGFWATAVMLAVFASFVFNIFKNKNKHKLVLIMGVSICSFFVGMFFCEPLHHPTLRIFFWSLAGMLTGFINAITRT</sequence>
<dbReference type="PANTHER" id="PTHR37422">
    <property type="entry name" value="TEICHURONIC ACID BIOSYNTHESIS PROTEIN TUAE"/>
    <property type="match status" value="1"/>
</dbReference>
<feature type="transmembrane region" description="Helical" evidence="1">
    <location>
        <begin position="260"/>
        <end position="282"/>
    </location>
</feature>
<reference evidence="2 3" key="1">
    <citation type="submission" date="2018-06" db="EMBL/GenBank/DDBJ databases">
        <title>Extensive metabolic versatility and redundancy in microbially diverse, dynamic hydrothermal sediments.</title>
        <authorList>
            <person name="Dombrowski N."/>
            <person name="Teske A."/>
            <person name="Baker B.J."/>
        </authorList>
    </citation>
    <scope>NUCLEOTIDE SEQUENCE [LARGE SCALE GENOMIC DNA]</scope>
    <source>
        <strain evidence="2">B79_G16</strain>
    </source>
</reference>
<dbReference type="InterPro" id="IPR051533">
    <property type="entry name" value="WaaL-like"/>
</dbReference>
<feature type="transmembrane region" description="Helical" evidence="1">
    <location>
        <begin position="205"/>
        <end position="226"/>
    </location>
</feature>
<keyword evidence="1" id="KW-0472">Membrane</keyword>
<feature type="transmembrane region" description="Helical" evidence="1">
    <location>
        <begin position="98"/>
        <end position="118"/>
    </location>
</feature>
<feature type="transmembrane region" description="Helical" evidence="1">
    <location>
        <begin position="415"/>
        <end position="432"/>
    </location>
</feature>
<keyword evidence="1" id="KW-0812">Transmembrane</keyword>
<feature type="transmembrane region" description="Helical" evidence="1">
    <location>
        <begin position="41"/>
        <end position="58"/>
    </location>
</feature>
<keyword evidence="1" id="KW-1133">Transmembrane helix</keyword>
<accession>A0A420ZC23</accession>
<evidence type="ECO:0000256" key="1">
    <source>
        <dbReference type="SAM" id="Phobius"/>
    </source>
</evidence>
<feature type="transmembrane region" description="Helical" evidence="1">
    <location>
        <begin position="386"/>
        <end position="403"/>
    </location>
</feature>
<organism evidence="2 3">
    <name type="scientific">candidate division Kazan bacterium</name>
    <dbReference type="NCBI Taxonomy" id="2202143"/>
    <lineage>
        <taxon>Bacteria</taxon>
        <taxon>Bacteria division Kazan-3B-28</taxon>
    </lineage>
</organism>
<evidence type="ECO:0000313" key="3">
    <source>
        <dbReference type="Proteomes" id="UP000281261"/>
    </source>
</evidence>
<comment type="caution">
    <text evidence="2">The sequence shown here is derived from an EMBL/GenBank/DDBJ whole genome shotgun (WGS) entry which is preliminary data.</text>
</comment>
<feature type="transmembrane region" description="Helical" evidence="1">
    <location>
        <begin position="12"/>
        <end position="29"/>
    </location>
</feature>